<feature type="transmembrane region" description="Helical" evidence="13">
    <location>
        <begin position="287"/>
        <end position="311"/>
    </location>
</feature>
<dbReference type="InterPro" id="IPR001734">
    <property type="entry name" value="Na/solute_symporter"/>
</dbReference>
<evidence type="ECO:0000313" key="16">
    <source>
        <dbReference type="Proteomes" id="UP000232883"/>
    </source>
</evidence>
<dbReference type="InterPro" id="IPR036097">
    <property type="entry name" value="HisK_dim/P_sf"/>
</dbReference>
<dbReference type="SUPFAM" id="SSF55874">
    <property type="entry name" value="ATPase domain of HSP90 chaperone/DNA topoisomerase II/histidine kinase"/>
    <property type="match status" value="1"/>
</dbReference>
<evidence type="ECO:0000256" key="7">
    <source>
        <dbReference type="ARBA" id="ARBA00022692"/>
    </source>
</evidence>
<feature type="transmembrane region" description="Helical" evidence="13">
    <location>
        <begin position="71"/>
        <end position="89"/>
    </location>
</feature>
<feature type="coiled-coil region" evidence="12">
    <location>
        <begin position="643"/>
        <end position="677"/>
    </location>
</feature>
<evidence type="ECO:0000256" key="9">
    <source>
        <dbReference type="ARBA" id="ARBA00022989"/>
    </source>
</evidence>
<evidence type="ECO:0000256" key="13">
    <source>
        <dbReference type="SAM" id="Phobius"/>
    </source>
</evidence>
<evidence type="ECO:0000259" key="14">
    <source>
        <dbReference type="PROSITE" id="PS50109"/>
    </source>
</evidence>
<dbReference type="EC" id="2.7.13.3" evidence="4"/>
<dbReference type="InterPro" id="IPR003594">
    <property type="entry name" value="HATPase_dom"/>
</dbReference>
<comment type="catalytic activity">
    <reaction evidence="1">
        <text>ATP + protein L-histidine = ADP + protein N-phospho-L-histidine.</text>
        <dbReference type="EC" id="2.7.13.3"/>
    </reaction>
</comment>
<comment type="subcellular location">
    <subcellularLocation>
        <location evidence="2">Membrane</location>
        <topology evidence="2">Multi-pass membrane protein</topology>
    </subcellularLocation>
</comment>
<dbReference type="SMART" id="SM00387">
    <property type="entry name" value="HATPase_c"/>
    <property type="match status" value="1"/>
</dbReference>
<dbReference type="GO" id="GO:0022857">
    <property type="term" value="F:transmembrane transporter activity"/>
    <property type="evidence" value="ECO:0007669"/>
    <property type="project" value="InterPro"/>
</dbReference>
<keyword evidence="12" id="KW-0175">Coiled coil</keyword>
<evidence type="ECO:0000256" key="12">
    <source>
        <dbReference type="SAM" id="Coils"/>
    </source>
</evidence>
<dbReference type="InterPro" id="IPR005467">
    <property type="entry name" value="His_kinase_dom"/>
</dbReference>
<dbReference type="AlphaFoldDB" id="A0A2K8Z549"/>
<feature type="transmembrane region" description="Helical" evidence="13">
    <location>
        <begin position="331"/>
        <end position="351"/>
    </location>
</feature>
<evidence type="ECO:0000256" key="8">
    <source>
        <dbReference type="ARBA" id="ARBA00022777"/>
    </source>
</evidence>
<evidence type="ECO:0000256" key="6">
    <source>
        <dbReference type="ARBA" id="ARBA00022679"/>
    </source>
</evidence>
<dbReference type="InterPro" id="IPR036890">
    <property type="entry name" value="HATPase_C_sf"/>
</dbReference>
<dbReference type="CDD" id="cd00082">
    <property type="entry name" value="HisKA"/>
    <property type="match status" value="1"/>
</dbReference>
<dbReference type="CDD" id="cd10322">
    <property type="entry name" value="SLC5sbd"/>
    <property type="match status" value="1"/>
</dbReference>
<dbReference type="EMBL" id="CP025096">
    <property type="protein sequence ID" value="AUD04978.1"/>
    <property type="molecule type" value="Genomic_DNA"/>
</dbReference>
<feature type="transmembrane region" description="Helical" evidence="13">
    <location>
        <begin position="158"/>
        <end position="180"/>
    </location>
</feature>
<organism evidence="15 16">
    <name type="scientific">Spirosoma pollinicola</name>
    <dbReference type="NCBI Taxonomy" id="2057025"/>
    <lineage>
        <taxon>Bacteria</taxon>
        <taxon>Pseudomonadati</taxon>
        <taxon>Bacteroidota</taxon>
        <taxon>Cytophagia</taxon>
        <taxon>Cytophagales</taxon>
        <taxon>Cytophagaceae</taxon>
        <taxon>Spirosoma</taxon>
    </lineage>
</organism>
<dbReference type="InterPro" id="IPR050736">
    <property type="entry name" value="Sensor_HK_Regulatory"/>
</dbReference>
<feature type="transmembrane region" description="Helical" evidence="13">
    <location>
        <begin position="118"/>
        <end position="138"/>
    </location>
</feature>
<feature type="transmembrane region" description="Helical" evidence="13">
    <location>
        <begin position="451"/>
        <end position="472"/>
    </location>
</feature>
<dbReference type="PANTHER" id="PTHR43711:SF1">
    <property type="entry name" value="HISTIDINE KINASE 1"/>
    <property type="match status" value="1"/>
</dbReference>
<evidence type="ECO:0000256" key="2">
    <source>
        <dbReference type="ARBA" id="ARBA00004141"/>
    </source>
</evidence>
<keyword evidence="10" id="KW-0902">Two-component regulatory system</keyword>
<evidence type="ECO:0000256" key="3">
    <source>
        <dbReference type="ARBA" id="ARBA00006434"/>
    </source>
</evidence>
<dbReference type="InterPro" id="IPR004358">
    <property type="entry name" value="Sig_transdc_His_kin-like_C"/>
</dbReference>
<dbReference type="SMART" id="SM00388">
    <property type="entry name" value="HisKA"/>
    <property type="match status" value="1"/>
</dbReference>
<feature type="domain" description="Histidine kinase" evidence="14">
    <location>
        <begin position="684"/>
        <end position="903"/>
    </location>
</feature>
<dbReference type="SUPFAM" id="SSF47384">
    <property type="entry name" value="Homodimeric domain of signal transducing histidine kinase"/>
    <property type="match status" value="1"/>
</dbReference>
<comment type="similarity">
    <text evidence="3">Belongs to the sodium:solute symporter (SSF) (TC 2.A.21) family.</text>
</comment>
<dbReference type="FunFam" id="1.10.287.130:FF:000001">
    <property type="entry name" value="Two-component sensor histidine kinase"/>
    <property type="match status" value="1"/>
</dbReference>
<dbReference type="PRINTS" id="PR00344">
    <property type="entry name" value="BCTRLSENSOR"/>
</dbReference>
<dbReference type="RefSeq" id="WP_100991325.1">
    <property type="nucleotide sequence ID" value="NZ_CP025096.1"/>
</dbReference>
<dbReference type="InterPro" id="IPR003661">
    <property type="entry name" value="HisK_dim/P_dom"/>
</dbReference>
<dbReference type="Pfam" id="PF00512">
    <property type="entry name" value="HisKA"/>
    <property type="match status" value="1"/>
</dbReference>
<reference evidence="15 16" key="1">
    <citation type="submission" date="2017-11" db="EMBL/GenBank/DDBJ databases">
        <title>Taxonomic description and genome sequences of Spirosoma HA7 sp. nov., isolated from pollen microhabitat of Corylus avellana.</title>
        <authorList>
            <person name="Ambika Manirajan B."/>
            <person name="Suarez C."/>
            <person name="Ratering S."/>
            <person name="Geissler-Plaum R."/>
            <person name="Cardinale M."/>
            <person name="Sylvia S."/>
        </authorList>
    </citation>
    <scope>NUCLEOTIDE SEQUENCE [LARGE SCALE GENOMIC DNA]</scope>
    <source>
        <strain evidence="15 16">HA7</strain>
    </source>
</reference>
<evidence type="ECO:0000256" key="5">
    <source>
        <dbReference type="ARBA" id="ARBA00022553"/>
    </source>
</evidence>
<dbReference type="Gene3D" id="1.10.287.130">
    <property type="match status" value="1"/>
</dbReference>
<proteinExistence type="inferred from homology"/>
<keyword evidence="6" id="KW-0808">Transferase</keyword>
<feature type="transmembrane region" description="Helical" evidence="13">
    <location>
        <begin position="384"/>
        <end position="406"/>
    </location>
</feature>
<accession>A0A2K8Z549</accession>
<gene>
    <name evidence="15" type="ORF">CWM47_25890</name>
</gene>
<dbReference type="Pfam" id="PF02518">
    <property type="entry name" value="HATPase_c"/>
    <property type="match status" value="1"/>
</dbReference>
<protein>
    <recommendedName>
        <fullName evidence="4">histidine kinase</fullName>
        <ecNumber evidence="4">2.7.13.3</ecNumber>
    </recommendedName>
</protein>
<evidence type="ECO:0000256" key="4">
    <source>
        <dbReference type="ARBA" id="ARBA00012438"/>
    </source>
</evidence>
<keyword evidence="5" id="KW-0597">Phosphoprotein</keyword>
<dbReference type="OrthoDB" id="9764438at2"/>
<keyword evidence="9 13" id="KW-1133">Transmembrane helix</keyword>
<sequence>MNSLTLILCSLLYLALLFVIADRAERRGLKSSPKRSVVSNPYVYALSLAVYCTAWTFYGSVGKAASTGVEFMSAYVGPTLMAPLWWILLRKMIRICKQQNITSIADFISARYGKSRELGVLVTLFCVVGIIPYISIQIKAIAGSFATLSGQSAATAKPFFLGDQAFLITLVLALFAILFGTRKLEATERHEGLVATIAFESLVKLVAFVAVGIFVSFSLFNGPADIFRQAAKVPALSSEYSFGPGHSSGDWFWQCLLSGLAVLFLPRQFQVAVVENGDEKHLNKAMWLFPLYMFLISLFVLPMAFGGQLLLGNHTNTDEYVLSLPLQHGQLGLAVLAYLGGFSAAASMIIVETTALSVMISNNLIMPLLVTIPRWQRQRRIRPGAFVLNIRRLSILLLLLFAYSYYREVSNRLSLVSVGMISFAAVAQFAPAIIGGLFWKRGSKEGARLGLLAGSGIWLYTLIIPTLVPAILPPSLLTDGPFGLSLLTPQSLFGLHQYDPISHSAFWSLFINTSLYVWGSLRSPQSAIDANQAVLFVDVFDLNRARQNPVVWKGTALLTDVQGLLATFFGPPQADHVVGRYIRRHRIDANQPYADPRLVAHAERLLAGAVGAASARILVASVAKEEPITANEVIQILKSSQALMVANKELTRQSAELKQLTGQLSEANELLKTADQQKDDFLSTVSHEIRTPITSIRALIEILHDEPDLDIDTRQRFLSTITKESERLTRLINQILELERIQSGREPLDLALVSLAEIVRDSVETVRPLATDKQLIIVTEIPESPISIMVNPDRLMQVMINLVSNAVKFSPAGGEPIRVRVDRSQHSCRVQVTDQGMGIAPAYLELIFEKFYRAQTNETVMPKGSGLGLTISRKLIELYQGKLLVDSEPGKGSTFTFHLPLLINNSVGKDNQTPYLS</sequence>
<name>A0A2K8Z549_9BACT</name>
<keyword evidence="8 15" id="KW-0418">Kinase</keyword>
<dbReference type="PROSITE" id="PS50109">
    <property type="entry name" value="HIS_KIN"/>
    <property type="match status" value="1"/>
</dbReference>
<dbReference type="PANTHER" id="PTHR43711">
    <property type="entry name" value="TWO-COMPONENT HISTIDINE KINASE"/>
    <property type="match status" value="1"/>
</dbReference>
<dbReference type="PROSITE" id="PS50283">
    <property type="entry name" value="NA_SOLUT_SYMP_3"/>
    <property type="match status" value="1"/>
</dbReference>
<dbReference type="GO" id="GO:0016020">
    <property type="term" value="C:membrane"/>
    <property type="evidence" value="ECO:0007669"/>
    <property type="project" value="UniProtKB-SubCell"/>
</dbReference>
<evidence type="ECO:0000256" key="11">
    <source>
        <dbReference type="ARBA" id="ARBA00023136"/>
    </source>
</evidence>
<evidence type="ECO:0000313" key="15">
    <source>
        <dbReference type="EMBL" id="AUD04978.1"/>
    </source>
</evidence>
<dbReference type="Gene3D" id="3.30.565.10">
    <property type="entry name" value="Histidine kinase-like ATPase, C-terminal domain"/>
    <property type="match status" value="1"/>
</dbReference>
<dbReference type="Gene3D" id="1.20.1730.10">
    <property type="entry name" value="Sodium/glucose cotransporter"/>
    <property type="match status" value="1"/>
</dbReference>
<dbReference type="FunFam" id="3.30.565.10:FF:000006">
    <property type="entry name" value="Sensor histidine kinase WalK"/>
    <property type="match status" value="1"/>
</dbReference>
<feature type="transmembrane region" description="Helical" evidence="13">
    <location>
        <begin position="418"/>
        <end position="439"/>
    </location>
</feature>
<dbReference type="GO" id="GO:0000155">
    <property type="term" value="F:phosphorelay sensor kinase activity"/>
    <property type="evidence" value="ECO:0007669"/>
    <property type="project" value="InterPro"/>
</dbReference>
<keyword evidence="11 13" id="KW-0472">Membrane</keyword>
<keyword evidence="16" id="KW-1185">Reference proteome</keyword>
<feature type="transmembrane region" description="Helical" evidence="13">
    <location>
        <begin position="192"/>
        <end position="220"/>
    </location>
</feature>
<evidence type="ECO:0000256" key="1">
    <source>
        <dbReference type="ARBA" id="ARBA00000085"/>
    </source>
</evidence>
<keyword evidence="7 13" id="KW-0812">Transmembrane</keyword>
<dbReference type="InterPro" id="IPR038377">
    <property type="entry name" value="Na/Glc_symporter_sf"/>
</dbReference>
<dbReference type="Proteomes" id="UP000232883">
    <property type="component" value="Chromosome"/>
</dbReference>
<evidence type="ECO:0000256" key="10">
    <source>
        <dbReference type="ARBA" id="ARBA00023012"/>
    </source>
</evidence>
<feature type="transmembrane region" description="Helical" evidence="13">
    <location>
        <begin position="251"/>
        <end position="266"/>
    </location>
</feature>
<dbReference type="KEGG" id="spir:CWM47_25890"/>